<dbReference type="PANTHER" id="PTHR31212:SF5">
    <property type="entry name" value="ISOCHORISMATASE FAMILY PROTEIN FAMILY (AFU_ORTHOLOGUE AFUA_3G14500)"/>
    <property type="match status" value="1"/>
</dbReference>
<evidence type="ECO:0000259" key="3">
    <source>
        <dbReference type="PROSITE" id="PS50405"/>
    </source>
</evidence>
<evidence type="ECO:0000256" key="1">
    <source>
        <dbReference type="ARBA" id="ARBA00006336"/>
    </source>
</evidence>
<dbReference type="InterPro" id="IPR010987">
    <property type="entry name" value="Glutathione-S-Trfase_C-like"/>
</dbReference>
<dbReference type="SUPFAM" id="SSF52499">
    <property type="entry name" value="Isochorismatase-like hydrolases"/>
    <property type="match status" value="1"/>
</dbReference>
<dbReference type="Gene3D" id="3.40.50.850">
    <property type="entry name" value="Isochorismatase-like"/>
    <property type="match status" value="1"/>
</dbReference>
<dbReference type="AlphaFoldDB" id="A0A5M8Q0C0"/>
<dbReference type="OrthoDB" id="445341at2759"/>
<dbReference type="Pfam" id="PF14497">
    <property type="entry name" value="GST_C_3"/>
    <property type="match status" value="1"/>
</dbReference>
<dbReference type="Proteomes" id="UP000324767">
    <property type="component" value="Unassembled WGS sequence"/>
</dbReference>
<dbReference type="InterPro" id="IPR027450">
    <property type="entry name" value="AlkB-like"/>
</dbReference>
<evidence type="ECO:0000259" key="4">
    <source>
        <dbReference type="PROSITE" id="PS51471"/>
    </source>
</evidence>
<dbReference type="Gene3D" id="1.20.1050.10">
    <property type="match status" value="1"/>
</dbReference>
<dbReference type="InterPro" id="IPR000868">
    <property type="entry name" value="Isochorismatase-like_dom"/>
</dbReference>
<dbReference type="InterPro" id="IPR057088">
    <property type="entry name" value="GLRG_09195_Thiored"/>
</dbReference>
<feature type="compositionally biased region" description="Low complexity" evidence="2">
    <location>
        <begin position="841"/>
        <end position="851"/>
    </location>
</feature>
<evidence type="ECO:0000256" key="2">
    <source>
        <dbReference type="SAM" id="MobiDB-lite"/>
    </source>
</evidence>
<dbReference type="InterPro" id="IPR032854">
    <property type="entry name" value="ALKBH3"/>
</dbReference>
<dbReference type="PANTHER" id="PTHR31212">
    <property type="entry name" value="ALPHA-KETOGLUTARATE-DEPENDENT DIOXYGENASE ALKB HOMOLOG 3"/>
    <property type="match status" value="1"/>
</dbReference>
<dbReference type="CDD" id="cd00431">
    <property type="entry name" value="cysteine_hydrolases"/>
    <property type="match status" value="1"/>
</dbReference>
<dbReference type="Gene3D" id="2.60.120.590">
    <property type="entry name" value="Alpha-ketoglutarate-dependent dioxygenase AlkB-like"/>
    <property type="match status" value="1"/>
</dbReference>
<dbReference type="InterPro" id="IPR004046">
    <property type="entry name" value="GST_C"/>
</dbReference>
<reference evidence="5 6" key="1">
    <citation type="submission" date="2019-09" db="EMBL/GenBank/DDBJ databases">
        <title>The hologenome of the rock-dwelling lichen Lasallia pustulata.</title>
        <authorList>
            <person name="Greshake Tzovaras B."/>
            <person name="Segers F."/>
            <person name="Bicker A."/>
            <person name="Dal Grande F."/>
            <person name="Otte J."/>
            <person name="Hankeln T."/>
            <person name="Schmitt I."/>
            <person name="Ebersberger I."/>
        </authorList>
    </citation>
    <scope>NUCLEOTIDE SEQUENCE [LARGE SCALE GENOMIC DNA]</scope>
    <source>
        <strain evidence="5">A1-1</strain>
    </source>
</reference>
<dbReference type="PROSITE" id="PS50405">
    <property type="entry name" value="GST_CTER"/>
    <property type="match status" value="1"/>
</dbReference>
<dbReference type="SUPFAM" id="SSF51197">
    <property type="entry name" value="Clavaminate synthase-like"/>
    <property type="match status" value="1"/>
</dbReference>
<feature type="domain" description="Fe2OG dioxygenase" evidence="4">
    <location>
        <begin position="526"/>
        <end position="646"/>
    </location>
</feature>
<evidence type="ECO:0000313" key="6">
    <source>
        <dbReference type="Proteomes" id="UP000324767"/>
    </source>
</evidence>
<feature type="region of interest" description="Disordered" evidence="2">
    <location>
        <begin position="832"/>
        <end position="855"/>
    </location>
</feature>
<name>A0A5M8Q0C0_9LECA</name>
<dbReference type="GO" id="GO:0051213">
    <property type="term" value="F:dioxygenase activity"/>
    <property type="evidence" value="ECO:0007669"/>
    <property type="project" value="InterPro"/>
</dbReference>
<dbReference type="InterPro" id="IPR036282">
    <property type="entry name" value="Glutathione-S-Trfase_C_sf"/>
</dbReference>
<organism evidence="5 6">
    <name type="scientific">Lasallia pustulata</name>
    <dbReference type="NCBI Taxonomy" id="136370"/>
    <lineage>
        <taxon>Eukaryota</taxon>
        <taxon>Fungi</taxon>
        <taxon>Dikarya</taxon>
        <taxon>Ascomycota</taxon>
        <taxon>Pezizomycotina</taxon>
        <taxon>Lecanoromycetes</taxon>
        <taxon>OSLEUM clade</taxon>
        <taxon>Umbilicariomycetidae</taxon>
        <taxon>Umbilicariales</taxon>
        <taxon>Umbilicariaceae</taxon>
        <taxon>Lasallia</taxon>
    </lineage>
</organism>
<protein>
    <recommendedName>
        <fullName evidence="7">Fe2OG dioxygenase domain-containing protein</fullName>
    </recommendedName>
</protein>
<dbReference type="CDD" id="cd00299">
    <property type="entry name" value="GST_C_family"/>
    <property type="match status" value="1"/>
</dbReference>
<feature type="domain" description="GST C-terminal" evidence="3">
    <location>
        <begin position="803"/>
        <end position="930"/>
    </location>
</feature>
<comment type="similarity">
    <text evidence="1">Belongs to the isochorismatase family.</text>
</comment>
<dbReference type="Pfam" id="PF00857">
    <property type="entry name" value="Isochorismatase"/>
    <property type="match status" value="1"/>
</dbReference>
<dbReference type="InterPro" id="IPR037151">
    <property type="entry name" value="AlkB-like_sf"/>
</dbReference>
<comment type="caution">
    <text evidence="5">The sequence shown here is derived from an EMBL/GenBank/DDBJ whole genome shotgun (WGS) entry which is preliminary data.</text>
</comment>
<dbReference type="EMBL" id="VXIT01000002">
    <property type="protein sequence ID" value="KAA6414628.1"/>
    <property type="molecule type" value="Genomic_DNA"/>
</dbReference>
<proteinExistence type="inferred from homology"/>
<accession>A0A5M8Q0C0</accession>
<dbReference type="Pfam" id="PF13532">
    <property type="entry name" value="2OG-FeII_Oxy_2"/>
    <property type="match status" value="1"/>
</dbReference>
<dbReference type="PROSITE" id="PS51471">
    <property type="entry name" value="FE2OG_OXY"/>
    <property type="match status" value="1"/>
</dbReference>
<dbReference type="InterPro" id="IPR036380">
    <property type="entry name" value="Isochorismatase-like_sf"/>
</dbReference>
<sequence>MFTASGQLHLNVPQFDTRRALIVLNLQNDALFLSGELAVTEPPGFVDKIKTLVPCFRKTGDIAWVRTECTSDRLAEAQPSSGLNAVEETRPELPQVSRHVSYKDQDETDTDERPSQPAELTTHCPSSLVKDSLRRAFAQARAEEHEAYQTALQNLDSSRTRPVTGQSPLYFQPGTYGAAIVDDVLPLVDEVQDLLIAKPHYSAFEGTPLLLSLRMKLVTDLYLCGCLSNVSIYATAADAVKHGFSVTVVEDCIGYRCKARHETALRQMEDIMGAYGITSGELITEMNGAVSPDTESTSCTDSGLSGVELQSLSLGKESSVSGNGASIPTQADSFNEEALPKSQALPQVEATQSSQAVAYSKTAIAGVAIPTPIFSSARVDQANREKARAVSDREEAVSVVYDGGMVVSGSKRIKSSHRQRLGSKLRMPIMGPNDVIGEGDSLLVLDILPPSLNENAFGLLRTEVQWKSMHHRSGDVPRLVAVQGEMDEDGSTPIYRHPADESPPLSPFSPLMEKIRVQVQKSLNQPMNHALIQLYRNGEDNISEHSDKTLDIVRGSSIVNVSIGAQRVMTLRTKKTRPAHDTESPSASRKVERIAMPTNSMFVLGPRTNMRWLHGVRADKRLAIEKSDEERAFGGERISITFRHIGTFMNEKDQTIWGQGARFKQKPEAAKIRNTDNAEMEAMVVAFGRENHQPDFDWDAEYGHGFDVIDLVSKSARLFLCDDHIRNRRVKLSLIEKGVLFETVLQKDSPASRPLYISHSPHALAGTQYPRFKDTDEEKSEVDGDLAILYYLENFHPFTGPETTATAARLYSRTTQSDELLFLWRDVKSTLSSADPKNESSRQSASTRSSSPNLRTQEFRDSLKIWEDFAGDTEFIAGAYFTVTDCAFWPVLNEIVTEWAEWSERRYPDLAAYHQSLAQRESVKSVMHEA</sequence>
<dbReference type="Pfam" id="PF24470">
    <property type="entry name" value="Thiored_Isochorism"/>
    <property type="match status" value="1"/>
</dbReference>
<dbReference type="GO" id="GO:0006307">
    <property type="term" value="P:DNA alkylation repair"/>
    <property type="evidence" value="ECO:0007669"/>
    <property type="project" value="InterPro"/>
</dbReference>
<dbReference type="InterPro" id="IPR005123">
    <property type="entry name" value="Oxoglu/Fe-dep_dioxygenase_dom"/>
</dbReference>
<evidence type="ECO:0008006" key="7">
    <source>
        <dbReference type="Google" id="ProtNLM"/>
    </source>
</evidence>
<gene>
    <name evidence="5" type="ORF">FRX48_01378</name>
</gene>
<evidence type="ECO:0000313" key="5">
    <source>
        <dbReference type="EMBL" id="KAA6414628.1"/>
    </source>
</evidence>
<feature type="region of interest" description="Disordered" evidence="2">
    <location>
        <begin position="76"/>
        <end position="123"/>
    </location>
</feature>
<dbReference type="SUPFAM" id="SSF47616">
    <property type="entry name" value="GST C-terminal domain-like"/>
    <property type="match status" value="1"/>
</dbReference>